<dbReference type="RefSeq" id="WP_425351212.1">
    <property type="nucleotide sequence ID" value="NZ_QGTR01000004.1"/>
</dbReference>
<evidence type="ECO:0000313" key="2">
    <source>
        <dbReference type="EMBL" id="PWV98892.1"/>
    </source>
</evidence>
<dbReference type="AlphaFoldDB" id="A0A317PH35"/>
<evidence type="ECO:0000256" key="1">
    <source>
        <dbReference type="SAM" id="MobiDB-lite"/>
    </source>
</evidence>
<evidence type="ECO:0000313" key="3">
    <source>
        <dbReference type="Proteomes" id="UP000246352"/>
    </source>
</evidence>
<dbReference type="Proteomes" id="UP000246352">
    <property type="component" value="Unassembled WGS sequence"/>
</dbReference>
<gene>
    <name evidence="2" type="ORF">DFR52_104183</name>
</gene>
<dbReference type="GO" id="GO:0019634">
    <property type="term" value="P:organic phosphonate metabolic process"/>
    <property type="evidence" value="ECO:0007669"/>
    <property type="project" value="InterPro"/>
</dbReference>
<reference evidence="2 3" key="1">
    <citation type="submission" date="2018-05" db="EMBL/GenBank/DDBJ databases">
        <title>Genomic Encyclopedia of Type Strains, Phase IV (KMG-IV): sequencing the most valuable type-strain genomes for metagenomic binning, comparative biology and taxonomic classification.</title>
        <authorList>
            <person name="Goeker M."/>
        </authorList>
    </citation>
    <scope>NUCLEOTIDE SEQUENCE [LARGE SCALE GENOMIC DNA]</scope>
    <source>
        <strain evidence="2 3">DSM 16791</strain>
    </source>
</reference>
<dbReference type="GO" id="GO:0015716">
    <property type="term" value="P:organic phosphonate transport"/>
    <property type="evidence" value="ECO:0007669"/>
    <property type="project" value="InterPro"/>
</dbReference>
<name>A0A317PH35_9HYPH</name>
<dbReference type="InterPro" id="IPR009609">
    <property type="entry name" value="Phosphonate_metab_PhnG"/>
</dbReference>
<dbReference type="Pfam" id="PF06754">
    <property type="entry name" value="PhnG"/>
    <property type="match status" value="1"/>
</dbReference>
<accession>A0A317PH35</accession>
<feature type="region of interest" description="Disordered" evidence="1">
    <location>
        <begin position="1"/>
        <end position="24"/>
    </location>
</feature>
<dbReference type="NCBIfam" id="TIGR03293">
    <property type="entry name" value="PhnG_redo"/>
    <property type="match status" value="1"/>
</dbReference>
<sequence length="165" mass="17397">MQQPSSELHGPGHPEALSPAARMRQRRLSVLAQAPLPRMAALWRKTGLDPDIEILRGPENGLVALRGRIGGTGQPFQVGEASATRVTVRIIGGAVGHAMITGRDNARAQLAATLDALAEDPALTDRIEQEVIAPLEAEAAARDAALGAEVAATRVNFFTLVRGDD</sequence>
<comment type="caution">
    <text evidence="2">The sequence shown here is derived from an EMBL/GenBank/DDBJ whole genome shotgun (WGS) entry which is preliminary data.</text>
</comment>
<organism evidence="2 3">
    <name type="scientific">Hoeflea marina</name>
    <dbReference type="NCBI Taxonomy" id="274592"/>
    <lineage>
        <taxon>Bacteria</taxon>
        <taxon>Pseudomonadati</taxon>
        <taxon>Pseudomonadota</taxon>
        <taxon>Alphaproteobacteria</taxon>
        <taxon>Hyphomicrobiales</taxon>
        <taxon>Rhizobiaceae</taxon>
        <taxon>Hoeflea</taxon>
    </lineage>
</organism>
<protein>
    <submittedName>
        <fullName evidence="2">Alpha-D-ribose 1-methylphosphonate 5-triphosphate synthase subunit PhnG</fullName>
    </submittedName>
</protein>
<keyword evidence="3" id="KW-1185">Reference proteome</keyword>
<dbReference type="EMBL" id="QGTR01000004">
    <property type="protein sequence ID" value="PWV98892.1"/>
    <property type="molecule type" value="Genomic_DNA"/>
</dbReference>
<proteinExistence type="predicted"/>